<dbReference type="AlphaFoldDB" id="A0A4Y2PAA9"/>
<proteinExistence type="predicted"/>
<feature type="compositionally biased region" description="Polar residues" evidence="1">
    <location>
        <begin position="1"/>
        <end position="11"/>
    </location>
</feature>
<feature type="compositionally biased region" description="Polar residues" evidence="1">
    <location>
        <begin position="25"/>
        <end position="34"/>
    </location>
</feature>
<keyword evidence="3" id="KW-1185">Reference proteome</keyword>
<gene>
    <name evidence="2" type="ORF">AVEN_10325_1</name>
</gene>
<evidence type="ECO:0000313" key="3">
    <source>
        <dbReference type="Proteomes" id="UP000499080"/>
    </source>
</evidence>
<dbReference type="Proteomes" id="UP000499080">
    <property type="component" value="Unassembled WGS sequence"/>
</dbReference>
<sequence>MQVTESHTHTLSPSPDPKPLPSYSQLNNVFTSPCGTRRAITPKNVSIARRSRGTRAEKGGGERVAFLHSFPSEVKKKTSKERLSGVENRWEPKCLPQIVNLATNLKEQIKRKKY</sequence>
<evidence type="ECO:0000313" key="2">
    <source>
        <dbReference type="EMBL" id="GBN47953.1"/>
    </source>
</evidence>
<comment type="caution">
    <text evidence="2">The sequence shown here is derived from an EMBL/GenBank/DDBJ whole genome shotgun (WGS) entry which is preliminary data.</text>
</comment>
<accession>A0A4Y2PAA9</accession>
<evidence type="ECO:0000256" key="1">
    <source>
        <dbReference type="SAM" id="MobiDB-lite"/>
    </source>
</evidence>
<feature type="region of interest" description="Disordered" evidence="1">
    <location>
        <begin position="1"/>
        <end position="61"/>
    </location>
</feature>
<dbReference type="EMBL" id="BGPR01010775">
    <property type="protein sequence ID" value="GBN47953.1"/>
    <property type="molecule type" value="Genomic_DNA"/>
</dbReference>
<reference evidence="2 3" key="1">
    <citation type="journal article" date="2019" name="Sci. Rep.">
        <title>Orb-weaving spider Araneus ventricosus genome elucidates the spidroin gene catalogue.</title>
        <authorList>
            <person name="Kono N."/>
            <person name="Nakamura H."/>
            <person name="Ohtoshi R."/>
            <person name="Moran D.A.P."/>
            <person name="Shinohara A."/>
            <person name="Yoshida Y."/>
            <person name="Fujiwara M."/>
            <person name="Mori M."/>
            <person name="Tomita M."/>
            <person name="Arakawa K."/>
        </authorList>
    </citation>
    <scope>NUCLEOTIDE SEQUENCE [LARGE SCALE GENOMIC DNA]</scope>
</reference>
<protein>
    <submittedName>
        <fullName evidence="2">Uncharacterized protein</fullName>
    </submittedName>
</protein>
<organism evidence="2 3">
    <name type="scientific">Araneus ventricosus</name>
    <name type="common">Orbweaver spider</name>
    <name type="synonym">Epeira ventricosa</name>
    <dbReference type="NCBI Taxonomy" id="182803"/>
    <lineage>
        <taxon>Eukaryota</taxon>
        <taxon>Metazoa</taxon>
        <taxon>Ecdysozoa</taxon>
        <taxon>Arthropoda</taxon>
        <taxon>Chelicerata</taxon>
        <taxon>Arachnida</taxon>
        <taxon>Araneae</taxon>
        <taxon>Araneomorphae</taxon>
        <taxon>Entelegynae</taxon>
        <taxon>Araneoidea</taxon>
        <taxon>Araneidae</taxon>
        <taxon>Araneus</taxon>
    </lineage>
</organism>
<name>A0A4Y2PAA9_ARAVE</name>